<name>A0A9P0NU65_ACAOB</name>
<gene>
    <name evidence="1" type="ORF">ACAOBT_LOCUS3016</name>
</gene>
<organism evidence="1 2">
    <name type="scientific">Acanthoscelides obtectus</name>
    <name type="common">Bean weevil</name>
    <name type="synonym">Bruchus obtectus</name>
    <dbReference type="NCBI Taxonomy" id="200917"/>
    <lineage>
        <taxon>Eukaryota</taxon>
        <taxon>Metazoa</taxon>
        <taxon>Ecdysozoa</taxon>
        <taxon>Arthropoda</taxon>
        <taxon>Hexapoda</taxon>
        <taxon>Insecta</taxon>
        <taxon>Pterygota</taxon>
        <taxon>Neoptera</taxon>
        <taxon>Endopterygota</taxon>
        <taxon>Coleoptera</taxon>
        <taxon>Polyphaga</taxon>
        <taxon>Cucujiformia</taxon>
        <taxon>Chrysomeloidea</taxon>
        <taxon>Chrysomelidae</taxon>
        <taxon>Bruchinae</taxon>
        <taxon>Bruchini</taxon>
        <taxon>Acanthoscelides</taxon>
    </lineage>
</organism>
<dbReference type="OrthoDB" id="10009983at2759"/>
<dbReference type="GO" id="GO:0005096">
    <property type="term" value="F:GTPase activator activity"/>
    <property type="evidence" value="ECO:0007669"/>
    <property type="project" value="InterPro"/>
</dbReference>
<protein>
    <submittedName>
        <fullName evidence="1">Uncharacterized protein</fullName>
    </submittedName>
</protein>
<dbReference type="PANTHER" id="PTHR21344:SF1">
    <property type="entry name" value="RAL GTPASE-ACTIVATING PROTEIN SUBUNIT BETA"/>
    <property type="match status" value="1"/>
</dbReference>
<reference evidence="1" key="1">
    <citation type="submission" date="2022-03" db="EMBL/GenBank/DDBJ databases">
        <authorList>
            <person name="Sayadi A."/>
        </authorList>
    </citation>
    <scope>NUCLEOTIDE SEQUENCE</scope>
</reference>
<dbReference type="InterPro" id="IPR039930">
    <property type="entry name" value="RALGAPB"/>
</dbReference>
<dbReference type="PANTHER" id="PTHR21344">
    <property type="entry name" value="RAL GTPASE-ACTIVATING PROTEIN SUBUNIT BETA"/>
    <property type="match status" value="1"/>
</dbReference>
<dbReference type="AlphaFoldDB" id="A0A9P0NU65"/>
<comment type="caution">
    <text evidence="1">The sequence shown here is derived from an EMBL/GenBank/DDBJ whole genome shotgun (WGS) entry which is preliminary data.</text>
</comment>
<proteinExistence type="predicted"/>
<keyword evidence="2" id="KW-1185">Reference proteome</keyword>
<dbReference type="Proteomes" id="UP001152888">
    <property type="component" value="Unassembled WGS sequence"/>
</dbReference>
<accession>A0A9P0NU65</accession>
<dbReference type="EMBL" id="CAKOFQ010006680">
    <property type="protein sequence ID" value="CAH1959133.1"/>
    <property type="molecule type" value="Genomic_DNA"/>
</dbReference>
<sequence length="158" mass="17744">MNLGLFNRMNLKESSESKGMYSEWTSLSLAIQQSGEDTQSVLEKFGLPVSKDITVALVHQLASNLGITQPAEPSHLSSDKDVQWCMEVICFGLSLSLTEHEAIKDCVNVYCEWLTALLPNPKICVPQPILDDPNLYSRKMISHLHYLFVPRKGEGNFF</sequence>
<evidence type="ECO:0000313" key="1">
    <source>
        <dbReference type="EMBL" id="CAH1959133.1"/>
    </source>
</evidence>
<evidence type="ECO:0000313" key="2">
    <source>
        <dbReference type="Proteomes" id="UP001152888"/>
    </source>
</evidence>